<dbReference type="EMBL" id="MKKU01000552">
    <property type="protein sequence ID" value="RNF07893.1"/>
    <property type="molecule type" value="Genomic_DNA"/>
</dbReference>
<evidence type="ECO:0000313" key="3">
    <source>
        <dbReference type="Proteomes" id="UP000284403"/>
    </source>
</evidence>
<accession>A0A3S5IRN8</accession>
<dbReference type="AlphaFoldDB" id="A0A3S5IRN8"/>
<evidence type="ECO:0000313" key="2">
    <source>
        <dbReference type="EMBL" id="RNF07893.1"/>
    </source>
</evidence>
<name>A0A3S5IRN8_9TRYP</name>
<feature type="region of interest" description="Disordered" evidence="1">
    <location>
        <begin position="220"/>
        <end position="253"/>
    </location>
</feature>
<sequence>MPPPKRSAKKATTRTIRDKNKRGAVVARAQHAPVPMSLGKILWARPLDAVEESSVPTGSSSCEGHVSSFQRLATIAHGTFLVTMTTKAQIGVSQVEQSITATADDRWLEALVRYCGFTVRLDDIIETAAAFSDWLQILVALKRIGDAAQHPLTAVGEARGPASTVPKEIVVVRLKLLRATVPSVSEAEAFLRKRWGQSEGWRREARSCLKIALEAETPATEQFQNNDFQSGTGRPTSDVLPPATCDENAHDSGGVSDEELLAQISKELRASLSQEKLLGVVAQMRREMMGLDAKEQALVTRRQQREHLLATYDLVCAILGGSRSVCGLAQLVPQMAAQNRFGDDEEKVLQQLASLARYSESGIAMFAVSGELERHLSDEAEGGAPPFSSKAVDVSKCTMQELESVLLRLDRHSASRAKLYAAVQRG</sequence>
<feature type="compositionally biased region" description="Polar residues" evidence="1">
    <location>
        <begin position="220"/>
        <end position="235"/>
    </location>
</feature>
<protein>
    <submittedName>
        <fullName evidence="2">Uncharacterized protein</fullName>
    </submittedName>
</protein>
<proteinExistence type="predicted"/>
<reference evidence="2 3" key="1">
    <citation type="journal article" date="2018" name="BMC Genomics">
        <title>Genomic comparison of Trypanosoma conorhini and Trypanosoma rangeli to Trypanosoma cruzi strains of high and low virulence.</title>
        <authorList>
            <person name="Bradwell K.R."/>
            <person name="Koparde V.N."/>
            <person name="Matveyev A.V."/>
            <person name="Serrano M.G."/>
            <person name="Alves J.M."/>
            <person name="Parikh H."/>
            <person name="Huang B."/>
            <person name="Lee V."/>
            <person name="Espinosa-Alvarez O."/>
            <person name="Ortiz P.A."/>
            <person name="Costa-Martins A.G."/>
            <person name="Teixeira M.M."/>
            <person name="Buck G.A."/>
        </authorList>
    </citation>
    <scope>NUCLEOTIDE SEQUENCE [LARGE SCALE GENOMIC DNA]</scope>
    <source>
        <strain evidence="2 3">025E</strain>
    </source>
</reference>
<dbReference type="OrthoDB" id="252101at2759"/>
<keyword evidence="3" id="KW-1185">Reference proteome</keyword>
<feature type="compositionally biased region" description="Basic residues" evidence="1">
    <location>
        <begin position="1"/>
        <end position="12"/>
    </location>
</feature>
<dbReference type="Proteomes" id="UP000284403">
    <property type="component" value="Unassembled WGS sequence"/>
</dbReference>
<feature type="region of interest" description="Disordered" evidence="1">
    <location>
        <begin position="1"/>
        <end position="22"/>
    </location>
</feature>
<gene>
    <name evidence="2" type="ORF">Tco025E_07278</name>
</gene>
<evidence type="ECO:0000256" key="1">
    <source>
        <dbReference type="SAM" id="MobiDB-lite"/>
    </source>
</evidence>
<dbReference type="RefSeq" id="XP_029225744.1">
    <property type="nucleotide sequence ID" value="XM_029374144.1"/>
</dbReference>
<organism evidence="2 3">
    <name type="scientific">Trypanosoma conorhini</name>
    <dbReference type="NCBI Taxonomy" id="83891"/>
    <lineage>
        <taxon>Eukaryota</taxon>
        <taxon>Discoba</taxon>
        <taxon>Euglenozoa</taxon>
        <taxon>Kinetoplastea</taxon>
        <taxon>Metakinetoplastina</taxon>
        <taxon>Trypanosomatida</taxon>
        <taxon>Trypanosomatidae</taxon>
        <taxon>Trypanosoma</taxon>
    </lineage>
</organism>
<dbReference type="GeneID" id="40320889"/>
<comment type="caution">
    <text evidence="2">The sequence shown here is derived from an EMBL/GenBank/DDBJ whole genome shotgun (WGS) entry which is preliminary data.</text>
</comment>